<dbReference type="Proteomes" id="UP000091820">
    <property type="component" value="Unassembled WGS sequence"/>
</dbReference>
<reference evidence="2" key="1">
    <citation type="submission" date="2014-03" db="EMBL/GenBank/DDBJ databases">
        <authorList>
            <person name="Aksoy S."/>
            <person name="Warren W."/>
            <person name="Wilson R.K."/>
        </authorList>
    </citation>
    <scope>NUCLEOTIDE SEQUENCE [LARGE SCALE GENOMIC DNA]</scope>
    <source>
        <strain evidence="2">IAEA</strain>
    </source>
</reference>
<evidence type="ECO:0000313" key="1">
    <source>
        <dbReference type="EnsemblMetazoa" id="GBRI016853-PA"/>
    </source>
</evidence>
<organism evidence="1 2">
    <name type="scientific">Glossina brevipalpis</name>
    <dbReference type="NCBI Taxonomy" id="37001"/>
    <lineage>
        <taxon>Eukaryota</taxon>
        <taxon>Metazoa</taxon>
        <taxon>Ecdysozoa</taxon>
        <taxon>Arthropoda</taxon>
        <taxon>Hexapoda</taxon>
        <taxon>Insecta</taxon>
        <taxon>Pterygota</taxon>
        <taxon>Neoptera</taxon>
        <taxon>Endopterygota</taxon>
        <taxon>Diptera</taxon>
        <taxon>Brachycera</taxon>
        <taxon>Muscomorpha</taxon>
        <taxon>Hippoboscoidea</taxon>
        <taxon>Glossinidae</taxon>
        <taxon>Glossina</taxon>
    </lineage>
</organism>
<reference evidence="1" key="2">
    <citation type="submission" date="2020-05" db="UniProtKB">
        <authorList>
            <consortium name="EnsemblMetazoa"/>
        </authorList>
    </citation>
    <scope>IDENTIFICATION</scope>
    <source>
        <strain evidence="1">IAEA</strain>
    </source>
</reference>
<sequence>MENSSMKSFNTSRRPLRLPGFSLLMSNILIVLTHASLSMAIGTGITPNSACKAFEKQVLIKMLTTTGDSSISRVKNGVVFPKVLQEHVLKVEALRSVPSEGPPPSIPCSLKIEDFLATNFVQHSALNRFQLPVILCDFQVAFNVVLLLVSPCVAAISAGVRFGGLQVFGDEDSSKLQRLPLVPGFTASEGVPVDVTHLRI</sequence>
<protein>
    <submittedName>
        <fullName evidence="1">Uncharacterized protein</fullName>
    </submittedName>
</protein>
<keyword evidence="2" id="KW-1185">Reference proteome</keyword>
<dbReference type="AlphaFoldDB" id="A0A1A9WEN0"/>
<evidence type="ECO:0000313" key="2">
    <source>
        <dbReference type="Proteomes" id="UP000091820"/>
    </source>
</evidence>
<dbReference type="EnsemblMetazoa" id="GBRI016853-RA">
    <property type="protein sequence ID" value="GBRI016853-PA"/>
    <property type="gene ID" value="GBRI016853"/>
</dbReference>
<name>A0A1A9WEN0_9MUSC</name>
<proteinExistence type="predicted"/>
<accession>A0A1A9WEN0</accession>
<dbReference type="VEuPathDB" id="VectorBase:GBRI016853"/>